<evidence type="ECO:0000256" key="1">
    <source>
        <dbReference type="ARBA" id="ARBA00004141"/>
    </source>
</evidence>
<dbReference type="Gene3D" id="1.20.1070.10">
    <property type="entry name" value="Rhodopsin 7-helix transmembrane proteins"/>
    <property type="match status" value="1"/>
</dbReference>
<dbReference type="InterPro" id="IPR017981">
    <property type="entry name" value="GPCR_2-like_7TM"/>
</dbReference>
<feature type="transmembrane region" description="Helical" evidence="5">
    <location>
        <begin position="375"/>
        <end position="396"/>
    </location>
</feature>
<protein>
    <submittedName>
        <fullName evidence="8">Uncharacterized protein LOC106059237</fullName>
    </submittedName>
</protein>
<dbReference type="Proteomes" id="UP001165740">
    <property type="component" value="Chromosome 2"/>
</dbReference>
<gene>
    <name evidence="8" type="primary">LOC106059237</name>
</gene>
<dbReference type="InterPro" id="IPR053231">
    <property type="entry name" value="GPCR_LN-TM7"/>
</dbReference>
<evidence type="ECO:0000256" key="5">
    <source>
        <dbReference type="SAM" id="Phobius"/>
    </source>
</evidence>
<keyword evidence="7" id="KW-1185">Reference proteome</keyword>
<comment type="subcellular location">
    <subcellularLocation>
        <location evidence="1">Membrane</location>
        <topology evidence="1">Multi-pass membrane protein</topology>
    </subcellularLocation>
</comment>
<dbReference type="AlphaFoldDB" id="A0A9W2ZIV2"/>
<evidence type="ECO:0000313" key="7">
    <source>
        <dbReference type="Proteomes" id="UP001165740"/>
    </source>
</evidence>
<feature type="transmembrane region" description="Helical" evidence="5">
    <location>
        <begin position="450"/>
        <end position="470"/>
    </location>
</feature>
<dbReference type="GO" id="GO:0016020">
    <property type="term" value="C:membrane"/>
    <property type="evidence" value="ECO:0007669"/>
    <property type="project" value="UniProtKB-SubCell"/>
</dbReference>
<evidence type="ECO:0000259" key="6">
    <source>
        <dbReference type="PROSITE" id="PS50261"/>
    </source>
</evidence>
<sequence length="604" mass="69536">MFVFSMLLNFNTSPRIAANTGKEKEREVTKEWLSPNGDYLQVQCSLGKQIVGFGCHDLIEYRRIRYSSDYGFYFEDENIVKLVKVKKEYVLQNVLLQLLERLNRFSKRLVQYFIQIDLVEFLPKPGQTLLFLLVKMSIQIKVNEPRNVLERELMSAIFKPEAIVILSDENNLKLKPFFILLPLQFEGKIDQLNSSHCNDTTLRINSNKTEDDTLENPYYTYYKAARLNQLLICRHVRLDQSYFHLIIDDQALPSNVTVVICFNTTKIQITDNEDLIMLDVDAYGNLLVCVDLIDRKLKELKESDPDSEKLIDRKLKERDPETEKPSDNLCEETQCLIENILTWICFIISIVCLLLTLLTYCMFPVLRTKAGVNNMFLSLSLLLAQVSLMISAYTSAPSIPCKIIGVMTHFLWLWNFSWNFICSYHMFRVFTNSRRVNNQQNMTRGPWKRLSGSFVLPVTDVSAVITYSHFTTMEREFGYGNVRCYLDSPFLIGIAVAAPLFVITLINVIFFLVTVYKIYSVQSLQSASFSKSAPDFNKTIYVKLSTVTGMFWIVAVLAELSDNAIFGFIALVLNGLQGVAIFYAFVCNKRVVALYSTSWRQPEA</sequence>
<name>A0A9W2ZIV2_BIOGL</name>
<evidence type="ECO:0000313" key="8">
    <source>
        <dbReference type="RefSeq" id="XP_055874862.1"/>
    </source>
</evidence>
<dbReference type="InterPro" id="IPR000832">
    <property type="entry name" value="GPCR_2_secretin-like"/>
</dbReference>
<accession>A0A9W2ZIV2</accession>
<evidence type="ECO:0000256" key="4">
    <source>
        <dbReference type="ARBA" id="ARBA00023136"/>
    </source>
</evidence>
<feature type="domain" description="G-protein coupled receptors family 2 profile 2" evidence="6">
    <location>
        <begin position="338"/>
        <end position="589"/>
    </location>
</feature>
<feature type="transmembrane region" description="Helical" evidence="5">
    <location>
        <begin position="540"/>
        <end position="558"/>
    </location>
</feature>
<feature type="transmembrane region" description="Helical" evidence="5">
    <location>
        <begin position="411"/>
        <end position="430"/>
    </location>
</feature>
<evidence type="ECO:0000256" key="2">
    <source>
        <dbReference type="ARBA" id="ARBA00022692"/>
    </source>
</evidence>
<keyword evidence="4 5" id="KW-0472">Membrane</keyword>
<feature type="transmembrane region" description="Helical" evidence="5">
    <location>
        <begin position="340"/>
        <end position="363"/>
    </location>
</feature>
<feature type="transmembrane region" description="Helical" evidence="5">
    <location>
        <begin position="490"/>
        <end position="519"/>
    </location>
</feature>
<feature type="transmembrane region" description="Helical" evidence="5">
    <location>
        <begin position="564"/>
        <end position="586"/>
    </location>
</feature>
<keyword evidence="2 5" id="KW-0812">Transmembrane</keyword>
<dbReference type="PANTHER" id="PTHR45902:SF1">
    <property type="entry name" value="LATROPHILIN RECEPTOR-LIKE PROTEIN A"/>
    <property type="match status" value="1"/>
</dbReference>
<proteinExistence type="predicted"/>
<organism evidence="7 8">
    <name type="scientific">Biomphalaria glabrata</name>
    <name type="common">Bloodfluke planorb</name>
    <name type="synonym">Freshwater snail</name>
    <dbReference type="NCBI Taxonomy" id="6526"/>
    <lineage>
        <taxon>Eukaryota</taxon>
        <taxon>Metazoa</taxon>
        <taxon>Spiralia</taxon>
        <taxon>Lophotrochozoa</taxon>
        <taxon>Mollusca</taxon>
        <taxon>Gastropoda</taxon>
        <taxon>Heterobranchia</taxon>
        <taxon>Euthyneura</taxon>
        <taxon>Panpulmonata</taxon>
        <taxon>Hygrophila</taxon>
        <taxon>Lymnaeoidea</taxon>
        <taxon>Planorbidae</taxon>
        <taxon>Biomphalaria</taxon>
    </lineage>
</organism>
<dbReference type="RefSeq" id="XP_055874862.1">
    <property type="nucleotide sequence ID" value="XM_056018887.1"/>
</dbReference>
<dbReference type="GO" id="GO:0004930">
    <property type="term" value="F:G protein-coupled receptor activity"/>
    <property type="evidence" value="ECO:0007669"/>
    <property type="project" value="InterPro"/>
</dbReference>
<dbReference type="GeneID" id="106059237"/>
<dbReference type="PROSITE" id="PS50261">
    <property type="entry name" value="G_PROTEIN_RECEP_F2_4"/>
    <property type="match status" value="1"/>
</dbReference>
<dbReference type="GO" id="GO:0007166">
    <property type="term" value="P:cell surface receptor signaling pathway"/>
    <property type="evidence" value="ECO:0007669"/>
    <property type="project" value="InterPro"/>
</dbReference>
<dbReference type="Pfam" id="PF00002">
    <property type="entry name" value="7tm_2"/>
    <property type="match status" value="1"/>
</dbReference>
<dbReference type="CDD" id="cd15039">
    <property type="entry name" value="7tmB3_Methuselah-like"/>
    <property type="match status" value="1"/>
</dbReference>
<evidence type="ECO:0000256" key="3">
    <source>
        <dbReference type="ARBA" id="ARBA00022989"/>
    </source>
</evidence>
<reference evidence="8" key="1">
    <citation type="submission" date="2025-08" db="UniProtKB">
        <authorList>
            <consortium name="RefSeq"/>
        </authorList>
    </citation>
    <scope>IDENTIFICATION</scope>
</reference>
<dbReference type="PANTHER" id="PTHR45902">
    <property type="entry name" value="LATROPHILIN RECEPTOR-LIKE PROTEIN A"/>
    <property type="match status" value="1"/>
</dbReference>
<dbReference type="OrthoDB" id="6153483at2759"/>
<keyword evidence="3 5" id="KW-1133">Transmembrane helix</keyword>